<keyword evidence="2" id="KW-0378">Hydrolase</keyword>
<evidence type="ECO:0000259" key="3">
    <source>
        <dbReference type="PROSITE" id="PS51635"/>
    </source>
</evidence>
<dbReference type="AlphaFoldDB" id="A0A1N7H1Z9"/>
<keyword evidence="2" id="KW-0442">Lipid degradation</keyword>
<proteinExistence type="predicted"/>
<dbReference type="Proteomes" id="UP000186019">
    <property type="component" value="Unassembled WGS sequence"/>
</dbReference>
<sequence>MSPRPPYDQLVFSGGGTRCFWQGGFLDVVRDPLHLDPARISAVSGGALTGAGFVTRQGPRILSLMKDAFSEQDSNAPMHEIAEGAGISPHQRIYREVVEAAMTPDAVEAVANGPVFQIYLGHPPTGALASVTGVAATMAYEAELHLISSPHFNWAERIGVTATMVDARQAARDGLLVDLICAAAVIPPLFELARWDGKDVIDGGMSDQAPMPEPDEGRSLILLTRAYRRIPEIEGRHYVAPGDEVEADKVDFTDPAKIDRTWNQGKNEGERFLRSAEK</sequence>
<dbReference type="EMBL" id="FTNV01000002">
    <property type="protein sequence ID" value="SIS18836.1"/>
    <property type="molecule type" value="Genomic_DNA"/>
</dbReference>
<dbReference type="STRING" id="573024.SAMN05216208_2945"/>
<dbReference type="RefSeq" id="WP_076534223.1">
    <property type="nucleotide sequence ID" value="NZ_FOAC01000003.1"/>
</dbReference>
<feature type="active site" description="Nucleophile" evidence="2">
    <location>
        <position position="44"/>
    </location>
</feature>
<organism evidence="4 5">
    <name type="scientific">Roseovarius nanhaiticus</name>
    <dbReference type="NCBI Taxonomy" id="573024"/>
    <lineage>
        <taxon>Bacteria</taxon>
        <taxon>Pseudomonadati</taxon>
        <taxon>Pseudomonadota</taxon>
        <taxon>Alphaproteobacteria</taxon>
        <taxon>Rhodobacterales</taxon>
        <taxon>Roseobacteraceae</taxon>
        <taxon>Roseovarius</taxon>
    </lineage>
</organism>
<dbReference type="GO" id="GO:0016042">
    <property type="term" value="P:lipid catabolic process"/>
    <property type="evidence" value="ECO:0007669"/>
    <property type="project" value="UniProtKB-UniRule"/>
</dbReference>
<dbReference type="PROSITE" id="PS51635">
    <property type="entry name" value="PNPLA"/>
    <property type="match status" value="1"/>
</dbReference>
<evidence type="ECO:0000256" key="1">
    <source>
        <dbReference type="ARBA" id="ARBA00023098"/>
    </source>
</evidence>
<keyword evidence="1 2" id="KW-0443">Lipid metabolism</keyword>
<protein>
    <submittedName>
        <fullName evidence="4">Patatin-like phospholipase</fullName>
    </submittedName>
</protein>
<feature type="domain" description="PNPLA" evidence="3">
    <location>
        <begin position="10"/>
        <end position="215"/>
    </location>
</feature>
<dbReference type="GO" id="GO:0016787">
    <property type="term" value="F:hydrolase activity"/>
    <property type="evidence" value="ECO:0007669"/>
    <property type="project" value="UniProtKB-UniRule"/>
</dbReference>
<comment type="caution">
    <text evidence="2">Lacks conserved residue(s) required for the propagation of feature annotation.</text>
</comment>
<evidence type="ECO:0000256" key="2">
    <source>
        <dbReference type="PROSITE-ProRule" id="PRU01161"/>
    </source>
</evidence>
<feature type="short sequence motif" description="DGA/G" evidence="2">
    <location>
        <begin position="202"/>
        <end position="204"/>
    </location>
</feature>
<dbReference type="InterPro" id="IPR016035">
    <property type="entry name" value="Acyl_Trfase/lysoPLipase"/>
</dbReference>
<feature type="active site" description="Proton acceptor" evidence="2">
    <location>
        <position position="202"/>
    </location>
</feature>
<dbReference type="OrthoDB" id="7401351at2"/>
<gene>
    <name evidence="4" type="ORF">SAMN05421666_2374</name>
</gene>
<keyword evidence="5" id="KW-1185">Reference proteome</keyword>
<name>A0A1N7H1Z9_9RHOB</name>
<accession>A0A1N7H1Z9</accession>
<evidence type="ECO:0000313" key="5">
    <source>
        <dbReference type="Proteomes" id="UP000186019"/>
    </source>
</evidence>
<dbReference type="Gene3D" id="3.40.1090.10">
    <property type="entry name" value="Cytosolic phospholipase A2 catalytic domain"/>
    <property type="match status" value="1"/>
</dbReference>
<evidence type="ECO:0000313" key="4">
    <source>
        <dbReference type="EMBL" id="SIS18836.1"/>
    </source>
</evidence>
<dbReference type="Pfam" id="PF01734">
    <property type="entry name" value="Patatin"/>
    <property type="match status" value="1"/>
</dbReference>
<reference evidence="4 5" key="1">
    <citation type="submission" date="2017-01" db="EMBL/GenBank/DDBJ databases">
        <authorList>
            <person name="Mah S.A."/>
            <person name="Swanson W.J."/>
            <person name="Moy G.W."/>
            <person name="Vacquier V.D."/>
        </authorList>
    </citation>
    <scope>NUCLEOTIDE SEQUENCE [LARGE SCALE GENOMIC DNA]</scope>
    <source>
        <strain evidence="4 5">DSM 29590</strain>
    </source>
</reference>
<dbReference type="SUPFAM" id="SSF52151">
    <property type="entry name" value="FabD/lysophospholipase-like"/>
    <property type="match status" value="1"/>
</dbReference>
<dbReference type="InterPro" id="IPR002641">
    <property type="entry name" value="PNPLA_dom"/>
</dbReference>